<dbReference type="Proteomes" id="UP001058974">
    <property type="component" value="Chromosome 7"/>
</dbReference>
<dbReference type="AlphaFoldDB" id="A0A9D4VIK6"/>
<dbReference type="Gramene" id="Psat07G0126700-T1">
    <property type="protein sequence ID" value="KAI5384191.1"/>
    <property type="gene ID" value="KIW84_071267"/>
</dbReference>
<comment type="caution">
    <text evidence="1">The sequence shown here is derived from an EMBL/GenBank/DDBJ whole genome shotgun (WGS) entry which is preliminary data.</text>
</comment>
<evidence type="ECO:0000313" key="2">
    <source>
        <dbReference type="Proteomes" id="UP001058974"/>
    </source>
</evidence>
<dbReference type="PANTHER" id="PTHR34808:SF2">
    <property type="entry name" value="EXPRESSED PROTEIN"/>
    <property type="match status" value="1"/>
</dbReference>
<name>A0A9D4VIK6_PEA</name>
<sequence>SIRINILSIQQLCQIHRKSYISFHHWKHAPIMAMSPPPIQRTSSIEMEPRTLGIDQIRSARDLAIYIINTETFEDASRIFTEGLQPVVSAACCMGSGNMDSGEELELVAEEASLEAFRDIASAPF</sequence>
<evidence type="ECO:0000313" key="1">
    <source>
        <dbReference type="EMBL" id="KAI5384191.1"/>
    </source>
</evidence>
<keyword evidence="2" id="KW-1185">Reference proteome</keyword>
<accession>A0A9D4VIK6</accession>
<dbReference type="EMBL" id="JAMSHJ010000007">
    <property type="protein sequence ID" value="KAI5384191.1"/>
    <property type="molecule type" value="Genomic_DNA"/>
</dbReference>
<reference evidence="1 2" key="1">
    <citation type="journal article" date="2022" name="Nat. Genet.">
        <title>Improved pea reference genome and pan-genome highlight genomic features and evolutionary characteristics.</title>
        <authorList>
            <person name="Yang T."/>
            <person name="Liu R."/>
            <person name="Luo Y."/>
            <person name="Hu S."/>
            <person name="Wang D."/>
            <person name="Wang C."/>
            <person name="Pandey M.K."/>
            <person name="Ge S."/>
            <person name="Xu Q."/>
            <person name="Li N."/>
            <person name="Li G."/>
            <person name="Huang Y."/>
            <person name="Saxena R.K."/>
            <person name="Ji Y."/>
            <person name="Li M."/>
            <person name="Yan X."/>
            <person name="He Y."/>
            <person name="Liu Y."/>
            <person name="Wang X."/>
            <person name="Xiang C."/>
            <person name="Varshney R.K."/>
            <person name="Ding H."/>
            <person name="Gao S."/>
            <person name="Zong X."/>
        </authorList>
    </citation>
    <scope>NUCLEOTIDE SEQUENCE [LARGE SCALE GENOMIC DNA]</scope>
    <source>
        <strain evidence="1 2">cv. Zhongwan 6</strain>
    </source>
</reference>
<protein>
    <submittedName>
        <fullName evidence="1">Uncharacterized protein</fullName>
    </submittedName>
</protein>
<feature type="non-terminal residue" evidence="1">
    <location>
        <position position="125"/>
    </location>
</feature>
<gene>
    <name evidence="1" type="ORF">KIW84_071267</name>
</gene>
<proteinExistence type="predicted"/>
<dbReference type="PANTHER" id="PTHR34808">
    <property type="entry name" value="EXPRESSED PROTEIN"/>
    <property type="match status" value="1"/>
</dbReference>
<organism evidence="1 2">
    <name type="scientific">Pisum sativum</name>
    <name type="common">Garden pea</name>
    <name type="synonym">Lathyrus oleraceus</name>
    <dbReference type="NCBI Taxonomy" id="3888"/>
    <lineage>
        <taxon>Eukaryota</taxon>
        <taxon>Viridiplantae</taxon>
        <taxon>Streptophyta</taxon>
        <taxon>Embryophyta</taxon>
        <taxon>Tracheophyta</taxon>
        <taxon>Spermatophyta</taxon>
        <taxon>Magnoliopsida</taxon>
        <taxon>eudicotyledons</taxon>
        <taxon>Gunneridae</taxon>
        <taxon>Pentapetalae</taxon>
        <taxon>rosids</taxon>
        <taxon>fabids</taxon>
        <taxon>Fabales</taxon>
        <taxon>Fabaceae</taxon>
        <taxon>Papilionoideae</taxon>
        <taxon>50 kb inversion clade</taxon>
        <taxon>NPAAA clade</taxon>
        <taxon>Hologalegina</taxon>
        <taxon>IRL clade</taxon>
        <taxon>Fabeae</taxon>
        <taxon>Lathyrus</taxon>
    </lineage>
</organism>